<sequence>MRPSLTYVGTLDDVVERFPWQFDADINYFNQLLVRKAILGEKILINDGYLLNNSAARQAILNPSCSPLTSLIEQGFVRILSRNADLVSLPEKMADQGVASFNVLKNSAEWPSLKRELRKWQPLLEETDNFIPWPEKHISHGFDQMIMRLAERTPENLSISSVSHDQWRRVFDLYEQSNRYDKEATRTRWESAVTEYLADNHQGRLAMMHLACEAYHYNFGVCLGSQTSLSKQQILVETRFSSAFADLSKVDQELQMQHVSIPGLRVPQNISMNSGPKWAELVSPFSDVGKQLRAYRQAQDDYFSGQGTEECLTAEARAYSKQLSSLFGEKQSESAVARVAIGVGFFAAGLMAAGPEVAAVLWLTENYLYPTITRKFKLRDREFFSKNTALPTQTVSSALSSVVLDPVQIKELASTIPDFK</sequence>
<proteinExistence type="predicted"/>
<gene>
    <name evidence="1" type="ordered locus">AMEC673_06700</name>
</gene>
<reference evidence="2" key="1">
    <citation type="journal article" date="2012" name="Sci. Rep.">
        <title>Genomes of surface isolates of Alteromonas macleodii: the life of a widespread marine opportunistic copiotroph.</title>
        <authorList>
            <person name="Lopez-Perez M."/>
            <person name="Gonzaga A."/>
            <person name="Martin-Cuadrado A.B."/>
            <person name="Onyshchenko O."/>
            <person name="Ghavidel A."/>
            <person name="Ghai R."/>
            <person name="Rodriguez-Valera F."/>
        </authorList>
    </citation>
    <scope>NUCLEOTIDE SEQUENCE [LARGE SCALE GENOMIC DNA]</scope>
    <source>
        <strain evidence="2">English Channel 673</strain>
    </source>
</reference>
<dbReference type="AlphaFoldDB" id="A0AB32ZWU3"/>
<dbReference type="KEGG" id="amg:AMEC673_06700"/>
<organism evidence="1 2">
    <name type="scientific">Alteromonas macleodii (strain English Channel 673)</name>
    <dbReference type="NCBI Taxonomy" id="1004788"/>
    <lineage>
        <taxon>Bacteria</taxon>
        <taxon>Pseudomonadati</taxon>
        <taxon>Pseudomonadota</taxon>
        <taxon>Gammaproteobacteria</taxon>
        <taxon>Alteromonadales</taxon>
        <taxon>Alteromonadaceae</taxon>
        <taxon>Alteromonas/Salinimonas group</taxon>
        <taxon>Alteromonas</taxon>
    </lineage>
</organism>
<name>A0AB32ZWU3_ALTME</name>
<dbReference type="RefSeq" id="WP_014976117.1">
    <property type="nucleotide sequence ID" value="NC_018678.1"/>
</dbReference>
<accession>A0AB32ZWU3</accession>
<evidence type="ECO:0000313" key="1">
    <source>
        <dbReference type="EMBL" id="AFT74035.1"/>
    </source>
</evidence>
<protein>
    <submittedName>
        <fullName evidence="1">Uncharacterized protein</fullName>
    </submittedName>
</protein>
<dbReference type="Proteomes" id="UP000006296">
    <property type="component" value="Chromosome"/>
</dbReference>
<evidence type="ECO:0000313" key="2">
    <source>
        <dbReference type="Proteomes" id="UP000006296"/>
    </source>
</evidence>
<dbReference type="EMBL" id="CP003844">
    <property type="protein sequence ID" value="AFT74035.1"/>
    <property type="molecule type" value="Genomic_DNA"/>
</dbReference>